<keyword evidence="3" id="KW-1185">Reference proteome</keyword>
<feature type="compositionally biased region" description="Low complexity" evidence="1">
    <location>
        <begin position="71"/>
        <end position="82"/>
    </location>
</feature>
<feature type="region of interest" description="Disordered" evidence="1">
    <location>
        <begin position="226"/>
        <end position="357"/>
    </location>
</feature>
<feature type="region of interest" description="Disordered" evidence="1">
    <location>
        <begin position="119"/>
        <end position="185"/>
    </location>
</feature>
<reference evidence="2 3" key="1">
    <citation type="submission" date="2014-11" db="EMBL/GenBank/DDBJ databases">
        <authorList>
            <person name="Zhu J."/>
            <person name="Qi W."/>
            <person name="Song R."/>
        </authorList>
    </citation>
    <scope>NUCLEOTIDE SEQUENCE [LARGE SCALE GENOMIC DNA]</scope>
</reference>
<dbReference type="VEuPathDB" id="CryptoDB:Vbra_7920"/>
<accession>A0A0G4ENA8</accession>
<name>A0A0G4ENA8_VITBC</name>
<dbReference type="Proteomes" id="UP000041254">
    <property type="component" value="Unassembled WGS sequence"/>
</dbReference>
<dbReference type="AlphaFoldDB" id="A0A0G4ENA8"/>
<feature type="region of interest" description="Disordered" evidence="1">
    <location>
        <begin position="68"/>
        <end position="92"/>
    </location>
</feature>
<evidence type="ECO:0000313" key="3">
    <source>
        <dbReference type="Proteomes" id="UP000041254"/>
    </source>
</evidence>
<dbReference type="InParanoid" id="A0A0G4ENA8"/>
<dbReference type="EMBL" id="CDMY01000267">
    <property type="protein sequence ID" value="CEL98316.1"/>
    <property type="molecule type" value="Genomic_DNA"/>
</dbReference>
<feature type="compositionally biased region" description="Basic residues" evidence="1">
    <location>
        <begin position="348"/>
        <end position="357"/>
    </location>
</feature>
<feature type="compositionally biased region" description="Polar residues" evidence="1">
    <location>
        <begin position="28"/>
        <end position="54"/>
    </location>
</feature>
<sequence length="357" mass="37467">MAAAGAEAAKRSNLTWALDPIPEESGETPCSSRAPSQANSSAFPTPNRHMTTESPMVHVTASSRFAAPFDSSGSCESVGSSSADGDSKPSRATDIVRRARMMAEFLASDVKIGVNGLLLGPKDLPSPLGSQKSSNGSRTGDAMGTPTTPRQLGRRFEVPKDTGGTGAPGAHASKNRLDTLATPLHPRRAANLKAVKKRDAMELLRAQAFAARYGVEDEKHSFTADIEAIKTPSVPPTKRTTDHHQSGGGALLSEKGGVADGLSDARMSTQSSEGNLDRIITTTTTSQPQGSVSSPESTLTAAIAAAVPSQPQSHHQQQQQQQSSEAPESRSTLAEPLQPPPAPQSARVNRRTLQRIL</sequence>
<feature type="compositionally biased region" description="Low complexity" evidence="1">
    <location>
        <begin position="308"/>
        <end position="324"/>
    </location>
</feature>
<evidence type="ECO:0000256" key="1">
    <source>
        <dbReference type="SAM" id="MobiDB-lite"/>
    </source>
</evidence>
<organism evidence="2 3">
    <name type="scientific">Vitrella brassicaformis (strain CCMP3155)</name>
    <dbReference type="NCBI Taxonomy" id="1169540"/>
    <lineage>
        <taxon>Eukaryota</taxon>
        <taxon>Sar</taxon>
        <taxon>Alveolata</taxon>
        <taxon>Colpodellida</taxon>
        <taxon>Vitrellaceae</taxon>
        <taxon>Vitrella</taxon>
    </lineage>
</organism>
<proteinExistence type="predicted"/>
<protein>
    <submittedName>
        <fullName evidence="2">Uncharacterized protein</fullName>
    </submittedName>
</protein>
<feature type="region of interest" description="Disordered" evidence="1">
    <location>
        <begin position="1"/>
        <end position="54"/>
    </location>
</feature>
<feature type="compositionally biased region" description="Polar residues" evidence="1">
    <location>
        <begin position="266"/>
        <end position="300"/>
    </location>
</feature>
<feature type="compositionally biased region" description="Polar residues" evidence="1">
    <location>
        <begin position="128"/>
        <end position="138"/>
    </location>
</feature>
<gene>
    <name evidence="2" type="ORF">Vbra_7920</name>
</gene>
<evidence type="ECO:0000313" key="2">
    <source>
        <dbReference type="EMBL" id="CEL98316.1"/>
    </source>
</evidence>